<comment type="caution">
    <text evidence="4">The sequence shown here is derived from an EMBL/GenBank/DDBJ whole genome shotgun (WGS) entry which is preliminary data.</text>
</comment>
<dbReference type="InterPro" id="IPR036056">
    <property type="entry name" value="Fibrinogen-like_C"/>
</dbReference>
<dbReference type="EMBL" id="CALNXI010003104">
    <property type="protein sequence ID" value="CAH3192174.1"/>
    <property type="molecule type" value="Genomic_DNA"/>
</dbReference>
<keyword evidence="5" id="KW-1185">Reference proteome</keyword>
<dbReference type="InterPro" id="IPR003609">
    <property type="entry name" value="Pan_app"/>
</dbReference>
<name>A0ABN8SM56_9CNID</name>
<dbReference type="PROSITE" id="PS50026">
    <property type="entry name" value="EGF_3"/>
    <property type="match status" value="1"/>
</dbReference>
<organism evidence="4 5">
    <name type="scientific">Porites evermanni</name>
    <dbReference type="NCBI Taxonomy" id="104178"/>
    <lineage>
        <taxon>Eukaryota</taxon>
        <taxon>Metazoa</taxon>
        <taxon>Cnidaria</taxon>
        <taxon>Anthozoa</taxon>
        <taxon>Hexacorallia</taxon>
        <taxon>Scleractinia</taxon>
        <taxon>Fungiina</taxon>
        <taxon>Poritidae</taxon>
        <taxon>Porites</taxon>
    </lineage>
</organism>
<evidence type="ECO:0000259" key="2">
    <source>
        <dbReference type="PROSITE" id="PS50026"/>
    </source>
</evidence>
<gene>
    <name evidence="4" type="ORF">PEVE_00023426</name>
</gene>
<evidence type="ECO:0000313" key="4">
    <source>
        <dbReference type="EMBL" id="CAH3192174.1"/>
    </source>
</evidence>
<feature type="non-terminal residue" evidence="4">
    <location>
        <position position="376"/>
    </location>
</feature>
<dbReference type="Gene3D" id="3.90.215.10">
    <property type="entry name" value="Gamma Fibrinogen, chain A, domain 1"/>
    <property type="match status" value="1"/>
</dbReference>
<reference evidence="4 5" key="1">
    <citation type="submission" date="2022-05" db="EMBL/GenBank/DDBJ databases">
        <authorList>
            <consortium name="Genoscope - CEA"/>
            <person name="William W."/>
        </authorList>
    </citation>
    <scope>NUCLEOTIDE SEQUENCE [LARGE SCALE GENOMIC DNA]</scope>
</reference>
<feature type="non-terminal residue" evidence="4">
    <location>
        <position position="1"/>
    </location>
</feature>
<dbReference type="PROSITE" id="PS50948">
    <property type="entry name" value="PAN"/>
    <property type="match status" value="1"/>
</dbReference>
<proteinExistence type="predicted"/>
<comment type="caution">
    <text evidence="1">Lacks conserved residue(s) required for the propagation of feature annotation.</text>
</comment>
<feature type="disulfide bond" evidence="1">
    <location>
        <begin position="156"/>
        <end position="165"/>
    </location>
</feature>
<dbReference type="PROSITE" id="PS00022">
    <property type="entry name" value="EGF_1"/>
    <property type="match status" value="1"/>
</dbReference>
<dbReference type="InterPro" id="IPR000742">
    <property type="entry name" value="EGF"/>
</dbReference>
<evidence type="ECO:0000259" key="3">
    <source>
        <dbReference type="PROSITE" id="PS50948"/>
    </source>
</evidence>
<sequence>LYASKSERANALCEKKALSLKTDTRKNFSLEGFVFETLNLSVWKDFLYMCMGKCQCLSFNFHERRKTENCELNDASTTLEPDALTAKEGVVYYEPVRTYYDNKDSTTVLFFFQGIPSQSCSNQTCHNKCCDMSPCQHGGTCHGVCDVTKRRNRCTCAQGFSGYKCQIRLPRSCKDVMVLENATSTGIYNIVDEDNKRFAVYCDFGSESGAAWTLIQSCSLWNFLDHFQRRPFYAYNMSINPNSPGWQSYRQSLPRMQSIRNASTHWRATCNFPTDGVDYRDYRRVSLQNLDLTVDNKKGDHCLFSEHVNVRGNECTNCTVWCIYSSTLDLHMDSWGGTGGCSFNGRPGGIRSEDNFGYYTSRNHNFRCTSSINSTT</sequence>
<keyword evidence="1" id="KW-0245">EGF-like domain</keyword>
<evidence type="ECO:0000313" key="5">
    <source>
        <dbReference type="Proteomes" id="UP001159427"/>
    </source>
</evidence>
<feature type="domain" description="EGF-like" evidence="2">
    <location>
        <begin position="131"/>
        <end position="166"/>
    </location>
</feature>
<dbReference type="SUPFAM" id="SSF56496">
    <property type="entry name" value="Fibrinogen C-terminal domain-like"/>
    <property type="match status" value="1"/>
</dbReference>
<dbReference type="InterPro" id="IPR014716">
    <property type="entry name" value="Fibrinogen_a/b/g_C_1"/>
</dbReference>
<accession>A0ABN8SM56</accession>
<protein>
    <recommendedName>
        <fullName evidence="6">EGF-like domain-containing protein</fullName>
    </recommendedName>
</protein>
<feature type="domain" description="Apple" evidence="3">
    <location>
        <begin position="13"/>
        <end position="97"/>
    </location>
</feature>
<evidence type="ECO:0000256" key="1">
    <source>
        <dbReference type="PROSITE-ProRule" id="PRU00076"/>
    </source>
</evidence>
<evidence type="ECO:0008006" key="6">
    <source>
        <dbReference type="Google" id="ProtNLM"/>
    </source>
</evidence>
<dbReference type="Proteomes" id="UP001159427">
    <property type="component" value="Unassembled WGS sequence"/>
</dbReference>
<dbReference type="Gene3D" id="2.10.25.10">
    <property type="entry name" value="Laminin"/>
    <property type="match status" value="1"/>
</dbReference>
<keyword evidence="1" id="KW-1015">Disulfide bond</keyword>
<dbReference type="PROSITE" id="PS01186">
    <property type="entry name" value="EGF_2"/>
    <property type="match status" value="1"/>
</dbReference>
<feature type="disulfide bond" evidence="1">
    <location>
        <begin position="135"/>
        <end position="145"/>
    </location>
</feature>